<keyword evidence="3" id="KW-1185">Reference proteome</keyword>
<accession>A0ABD1DKE5</accession>
<dbReference type="AlphaFoldDB" id="A0ABD1DKE5"/>
<feature type="region of interest" description="Disordered" evidence="1">
    <location>
        <begin position="44"/>
        <end position="102"/>
    </location>
</feature>
<dbReference type="EMBL" id="JBEHCU010005374">
    <property type="protein sequence ID" value="KAL1400051.1"/>
    <property type="molecule type" value="Genomic_DNA"/>
</dbReference>
<name>A0ABD1DKE5_CULPP</name>
<evidence type="ECO:0000313" key="3">
    <source>
        <dbReference type="Proteomes" id="UP001562425"/>
    </source>
</evidence>
<evidence type="ECO:0000313" key="2">
    <source>
        <dbReference type="EMBL" id="KAL1400051.1"/>
    </source>
</evidence>
<organism evidence="2 3">
    <name type="scientific">Culex pipiens pipiens</name>
    <name type="common">Northern house mosquito</name>
    <dbReference type="NCBI Taxonomy" id="38569"/>
    <lineage>
        <taxon>Eukaryota</taxon>
        <taxon>Metazoa</taxon>
        <taxon>Ecdysozoa</taxon>
        <taxon>Arthropoda</taxon>
        <taxon>Hexapoda</taxon>
        <taxon>Insecta</taxon>
        <taxon>Pterygota</taxon>
        <taxon>Neoptera</taxon>
        <taxon>Endopterygota</taxon>
        <taxon>Diptera</taxon>
        <taxon>Nematocera</taxon>
        <taxon>Culicoidea</taxon>
        <taxon>Culicidae</taxon>
        <taxon>Culicinae</taxon>
        <taxon>Culicini</taxon>
        <taxon>Culex</taxon>
        <taxon>Culex</taxon>
    </lineage>
</organism>
<comment type="caution">
    <text evidence="2">The sequence shown here is derived from an EMBL/GenBank/DDBJ whole genome shotgun (WGS) entry which is preliminary data.</text>
</comment>
<protein>
    <submittedName>
        <fullName evidence="2">Uncharacterized protein</fullName>
    </submittedName>
</protein>
<reference evidence="2 3" key="1">
    <citation type="submission" date="2024-05" db="EMBL/GenBank/DDBJ databases">
        <title>Culex pipiens pipiens assembly and annotation.</title>
        <authorList>
            <person name="Alout H."/>
            <person name="Durand T."/>
        </authorList>
    </citation>
    <scope>NUCLEOTIDE SEQUENCE [LARGE SCALE GENOMIC DNA]</scope>
    <source>
        <strain evidence="2">HA-2024</strain>
        <tissue evidence="2">Whole body</tissue>
    </source>
</reference>
<proteinExistence type="predicted"/>
<dbReference type="Proteomes" id="UP001562425">
    <property type="component" value="Unassembled WGS sequence"/>
</dbReference>
<feature type="compositionally biased region" description="Polar residues" evidence="1">
    <location>
        <begin position="84"/>
        <end position="102"/>
    </location>
</feature>
<evidence type="ECO:0000256" key="1">
    <source>
        <dbReference type="SAM" id="MobiDB-lite"/>
    </source>
</evidence>
<gene>
    <name evidence="2" type="ORF">pipiens_007747</name>
</gene>
<sequence>MQDWGNRFAPGAFSITYLRLPRPKLYLGDRTANRCWKVDAEISRCPRPSKPESPPDDAAAARNKSDDAPPELDGAGEPYAAQAMHSTIATELTNMTAGVRST</sequence>